<comment type="caution">
    <text evidence="2">The sequence shown here is derived from an EMBL/GenBank/DDBJ whole genome shotgun (WGS) entry which is preliminary data.</text>
</comment>
<name>A0A843XI32_COLES</name>
<evidence type="ECO:0000313" key="2">
    <source>
        <dbReference type="EMBL" id="MQM18707.1"/>
    </source>
</evidence>
<dbReference type="EMBL" id="NMUH01008386">
    <property type="protein sequence ID" value="MQM18707.1"/>
    <property type="molecule type" value="Genomic_DNA"/>
</dbReference>
<organism evidence="2 3">
    <name type="scientific">Colocasia esculenta</name>
    <name type="common">Wild taro</name>
    <name type="synonym">Arum esculentum</name>
    <dbReference type="NCBI Taxonomy" id="4460"/>
    <lineage>
        <taxon>Eukaryota</taxon>
        <taxon>Viridiplantae</taxon>
        <taxon>Streptophyta</taxon>
        <taxon>Embryophyta</taxon>
        <taxon>Tracheophyta</taxon>
        <taxon>Spermatophyta</taxon>
        <taxon>Magnoliopsida</taxon>
        <taxon>Liliopsida</taxon>
        <taxon>Araceae</taxon>
        <taxon>Aroideae</taxon>
        <taxon>Colocasieae</taxon>
        <taxon>Colocasia</taxon>
    </lineage>
</organism>
<evidence type="ECO:0000256" key="1">
    <source>
        <dbReference type="SAM" id="MobiDB-lite"/>
    </source>
</evidence>
<feature type="region of interest" description="Disordered" evidence="1">
    <location>
        <begin position="1"/>
        <end position="27"/>
    </location>
</feature>
<keyword evidence="3" id="KW-1185">Reference proteome</keyword>
<proteinExistence type="predicted"/>
<dbReference type="Proteomes" id="UP000652761">
    <property type="component" value="Unassembled WGS sequence"/>
</dbReference>
<dbReference type="AlphaFoldDB" id="A0A843XI32"/>
<protein>
    <submittedName>
        <fullName evidence="2">Uncharacterized protein</fullName>
    </submittedName>
</protein>
<sequence>MIEHGSRGGDMTAGAPDSSRGDVRAASDSEMMWHREVHVGKRSHVARHVLLASRFSFTLAQFLFRHEPGGPMIR</sequence>
<gene>
    <name evidence="2" type="ORF">Taro_051703</name>
</gene>
<reference evidence="2" key="1">
    <citation type="submission" date="2017-07" db="EMBL/GenBank/DDBJ databases">
        <title>Taro Niue Genome Assembly and Annotation.</title>
        <authorList>
            <person name="Atibalentja N."/>
            <person name="Keating K."/>
            <person name="Fields C.J."/>
        </authorList>
    </citation>
    <scope>NUCLEOTIDE SEQUENCE</scope>
    <source>
        <strain evidence="2">Niue_2</strain>
        <tissue evidence="2">Leaf</tissue>
    </source>
</reference>
<accession>A0A843XI32</accession>
<evidence type="ECO:0000313" key="3">
    <source>
        <dbReference type="Proteomes" id="UP000652761"/>
    </source>
</evidence>